<evidence type="ECO:0000256" key="3">
    <source>
        <dbReference type="ARBA" id="ARBA00012438"/>
    </source>
</evidence>
<dbReference type="SMART" id="SM00388">
    <property type="entry name" value="HisKA"/>
    <property type="match status" value="1"/>
</dbReference>
<feature type="transmembrane region" description="Helical" evidence="8">
    <location>
        <begin position="168"/>
        <end position="190"/>
    </location>
</feature>
<dbReference type="GO" id="GO:0016301">
    <property type="term" value="F:kinase activity"/>
    <property type="evidence" value="ECO:0007669"/>
    <property type="project" value="UniProtKB-KW"/>
</dbReference>
<keyword evidence="8" id="KW-1133">Transmembrane helix</keyword>
<accession>A0ABT1RX18</accession>
<evidence type="ECO:0000256" key="5">
    <source>
        <dbReference type="ARBA" id="ARBA00022679"/>
    </source>
</evidence>
<keyword evidence="6 10" id="KW-0418">Kinase</keyword>
<dbReference type="InterPro" id="IPR036890">
    <property type="entry name" value="HATPase_C_sf"/>
</dbReference>
<evidence type="ECO:0000256" key="4">
    <source>
        <dbReference type="ARBA" id="ARBA00022553"/>
    </source>
</evidence>
<evidence type="ECO:0000256" key="6">
    <source>
        <dbReference type="ARBA" id="ARBA00022777"/>
    </source>
</evidence>
<protein>
    <recommendedName>
        <fullName evidence="3">histidine kinase</fullName>
        <ecNumber evidence="3">2.7.13.3</ecNumber>
    </recommendedName>
</protein>
<reference evidence="10 11" key="1">
    <citation type="submission" date="2022-06" db="EMBL/GenBank/DDBJ databases">
        <title>Isolation of gut microbiota from human fecal samples.</title>
        <authorList>
            <person name="Pamer E.G."/>
            <person name="Barat B."/>
            <person name="Waligurski E."/>
            <person name="Medina S."/>
            <person name="Paddock L."/>
            <person name="Mostad J."/>
        </authorList>
    </citation>
    <scope>NUCLEOTIDE SEQUENCE [LARGE SCALE GENOMIC DNA]</scope>
    <source>
        <strain evidence="10 11">DFI.9.73</strain>
    </source>
</reference>
<dbReference type="EC" id="2.7.13.3" evidence="3"/>
<dbReference type="SMART" id="SM00387">
    <property type="entry name" value="HATPase_c"/>
    <property type="match status" value="1"/>
</dbReference>
<sequence>MIQKLRRKFVAVVMGVAAFLLLAVFVILLVTTQTGMERQGMDMLGSALDSALRKDGFFKQAVPDGLLPGEAENNGRKWNGRFNVFTALVDGGGNVIVQAKVSFLQEELDSEAIEELVRTAAASSSYSGVLPASHLRYLKRDVGNSMIVAFADTSGEASAMAELIKNSLIVGLATLLVFFGASLLLARWAVRPVEKAWQQQKQFVGDASHELKTPLTVILSNADMILSHPEEQPRRWAENIKAESVRMKHLTEELLSLTRSEDAQRKPVLQRVDFSYLVTDSILLFDASVFESGKALSYDVEEEIHVVGDAPALSQLLEILLDNAVKYSPEGGTIALRLETAGRNAKLSVSNTGQPIPEQDLPHIFERFYRGDPSRQSTGGHGLGLAIARSIVEVHKGKIWAECRNGLVIFTVSLPCEKK</sequence>
<dbReference type="Pfam" id="PF00512">
    <property type="entry name" value="HisKA"/>
    <property type="match status" value="1"/>
</dbReference>
<keyword evidence="11" id="KW-1185">Reference proteome</keyword>
<dbReference type="InterPro" id="IPR036097">
    <property type="entry name" value="HisK_dim/P_sf"/>
</dbReference>
<dbReference type="Gene3D" id="1.10.287.130">
    <property type="match status" value="1"/>
</dbReference>
<dbReference type="PANTHER" id="PTHR45453:SF1">
    <property type="entry name" value="PHOSPHATE REGULON SENSOR PROTEIN PHOR"/>
    <property type="match status" value="1"/>
</dbReference>
<comment type="caution">
    <text evidence="10">The sequence shown here is derived from an EMBL/GenBank/DDBJ whole genome shotgun (WGS) entry which is preliminary data.</text>
</comment>
<dbReference type="PRINTS" id="PR00344">
    <property type="entry name" value="BCTRLSENSOR"/>
</dbReference>
<keyword evidence="8" id="KW-0812">Transmembrane</keyword>
<dbReference type="InterPro" id="IPR050351">
    <property type="entry name" value="BphY/WalK/GraS-like"/>
</dbReference>
<dbReference type="PROSITE" id="PS50109">
    <property type="entry name" value="HIS_KIN"/>
    <property type="match status" value="1"/>
</dbReference>
<evidence type="ECO:0000256" key="1">
    <source>
        <dbReference type="ARBA" id="ARBA00000085"/>
    </source>
</evidence>
<gene>
    <name evidence="10" type="ORF">NE695_04595</name>
</gene>
<dbReference type="Proteomes" id="UP001524473">
    <property type="component" value="Unassembled WGS sequence"/>
</dbReference>
<keyword evidence="5" id="KW-0808">Transferase</keyword>
<dbReference type="CDD" id="cd00082">
    <property type="entry name" value="HisKA"/>
    <property type="match status" value="1"/>
</dbReference>
<dbReference type="EMBL" id="JANFZH010000007">
    <property type="protein sequence ID" value="MCQ4839191.1"/>
    <property type="molecule type" value="Genomic_DNA"/>
</dbReference>
<dbReference type="InterPro" id="IPR004358">
    <property type="entry name" value="Sig_transdc_His_kin-like_C"/>
</dbReference>
<dbReference type="InterPro" id="IPR003594">
    <property type="entry name" value="HATPase_dom"/>
</dbReference>
<dbReference type="SUPFAM" id="SSF55874">
    <property type="entry name" value="ATPase domain of HSP90 chaperone/DNA topoisomerase II/histidine kinase"/>
    <property type="match status" value="1"/>
</dbReference>
<feature type="domain" description="Histidine kinase" evidence="9">
    <location>
        <begin position="206"/>
        <end position="418"/>
    </location>
</feature>
<keyword evidence="7" id="KW-0902">Two-component regulatory system</keyword>
<evidence type="ECO:0000259" key="9">
    <source>
        <dbReference type="PROSITE" id="PS50109"/>
    </source>
</evidence>
<comment type="subcellular location">
    <subcellularLocation>
        <location evidence="2">Membrane</location>
    </subcellularLocation>
</comment>
<proteinExistence type="predicted"/>
<evidence type="ECO:0000313" key="10">
    <source>
        <dbReference type="EMBL" id="MCQ4839191.1"/>
    </source>
</evidence>
<name>A0ABT1RX18_9FIRM</name>
<dbReference type="RefSeq" id="WP_066867550.1">
    <property type="nucleotide sequence ID" value="NZ_CABKVV010000014.1"/>
</dbReference>
<evidence type="ECO:0000256" key="2">
    <source>
        <dbReference type="ARBA" id="ARBA00004370"/>
    </source>
</evidence>
<feature type="transmembrane region" description="Helical" evidence="8">
    <location>
        <begin position="9"/>
        <end position="31"/>
    </location>
</feature>
<keyword evidence="4" id="KW-0597">Phosphoprotein</keyword>
<keyword evidence="8" id="KW-0472">Membrane</keyword>
<dbReference type="Gene3D" id="3.30.565.10">
    <property type="entry name" value="Histidine kinase-like ATPase, C-terminal domain"/>
    <property type="match status" value="1"/>
</dbReference>
<dbReference type="CDD" id="cd00075">
    <property type="entry name" value="HATPase"/>
    <property type="match status" value="1"/>
</dbReference>
<dbReference type="GeneID" id="90533992"/>
<dbReference type="InterPro" id="IPR005467">
    <property type="entry name" value="His_kinase_dom"/>
</dbReference>
<dbReference type="InterPro" id="IPR003661">
    <property type="entry name" value="HisK_dim/P_dom"/>
</dbReference>
<dbReference type="PANTHER" id="PTHR45453">
    <property type="entry name" value="PHOSPHATE REGULON SENSOR PROTEIN PHOR"/>
    <property type="match status" value="1"/>
</dbReference>
<evidence type="ECO:0000256" key="7">
    <source>
        <dbReference type="ARBA" id="ARBA00023012"/>
    </source>
</evidence>
<dbReference type="Pfam" id="PF02518">
    <property type="entry name" value="HATPase_c"/>
    <property type="match status" value="1"/>
</dbReference>
<evidence type="ECO:0000256" key="8">
    <source>
        <dbReference type="SAM" id="Phobius"/>
    </source>
</evidence>
<comment type="catalytic activity">
    <reaction evidence="1">
        <text>ATP + protein L-histidine = ADP + protein N-phospho-L-histidine.</text>
        <dbReference type="EC" id="2.7.13.3"/>
    </reaction>
</comment>
<dbReference type="SUPFAM" id="SSF47384">
    <property type="entry name" value="Homodimeric domain of signal transducing histidine kinase"/>
    <property type="match status" value="1"/>
</dbReference>
<evidence type="ECO:0000313" key="11">
    <source>
        <dbReference type="Proteomes" id="UP001524473"/>
    </source>
</evidence>
<organism evidence="10 11">
    <name type="scientific">Neglectibacter timonensis</name>
    <dbReference type="NCBI Taxonomy" id="1776382"/>
    <lineage>
        <taxon>Bacteria</taxon>
        <taxon>Bacillati</taxon>
        <taxon>Bacillota</taxon>
        <taxon>Clostridia</taxon>
        <taxon>Eubacteriales</taxon>
        <taxon>Oscillospiraceae</taxon>
        <taxon>Neglectibacter</taxon>
    </lineage>
</organism>